<proteinExistence type="predicted"/>
<feature type="binding site" evidence="2">
    <location>
        <position position="247"/>
    </location>
    <ligand>
        <name>Co(2+)</name>
        <dbReference type="ChEBI" id="CHEBI:48828"/>
    </ligand>
</feature>
<protein>
    <submittedName>
        <fullName evidence="4">Sirohydrochlorin cobaltochelatase</fullName>
    </submittedName>
</protein>
<feature type="signal peptide" evidence="3">
    <location>
        <begin position="1"/>
        <end position="23"/>
    </location>
</feature>
<gene>
    <name evidence="4" type="ORF">H9977_04440</name>
</gene>
<dbReference type="PIRSF" id="PIRSF033579">
    <property type="entry name" value="Anaer_Co_chel"/>
    <property type="match status" value="1"/>
</dbReference>
<dbReference type="GO" id="GO:0016852">
    <property type="term" value="F:sirohydrochlorin cobaltochelatase activity"/>
    <property type="evidence" value="ECO:0007669"/>
    <property type="project" value="InterPro"/>
</dbReference>
<evidence type="ECO:0000256" key="2">
    <source>
        <dbReference type="PIRSR" id="PIRSR033579-3"/>
    </source>
</evidence>
<evidence type="ECO:0000313" key="5">
    <source>
        <dbReference type="Proteomes" id="UP000886740"/>
    </source>
</evidence>
<dbReference type="AlphaFoldDB" id="A0A9D1X819"/>
<feature type="chain" id="PRO_5038604059" evidence="3">
    <location>
        <begin position="24"/>
        <end position="311"/>
    </location>
</feature>
<dbReference type="PROSITE" id="PS51257">
    <property type="entry name" value="PROKAR_LIPOPROTEIN"/>
    <property type="match status" value="1"/>
</dbReference>
<organism evidence="4 5">
    <name type="scientific">Candidatus Parabacteroides intestinipullorum</name>
    <dbReference type="NCBI Taxonomy" id="2838723"/>
    <lineage>
        <taxon>Bacteria</taxon>
        <taxon>Pseudomonadati</taxon>
        <taxon>Bacteroidota</taxon>
        <taxon>Bacteroidia</taxon>
        <taxon>Bacteroidales</taxon>
        <taxon>Tannerellaceae</taxon>
        <taxon>Parabacteroides</taxon>
    </lineage>
</organism>
<dbReference type="SUPFAM" id="SSF53800">
    <property type="entry name" value="Chelatase"/>
    <property type="match status" value="1"/>
</dbReference>
<feature type="binding site" evidence="2">
    <location>
        <position position="183"/>
    </location>
    <ligand>
        <name>Co(2+)</name>
        <dbReference type="ChEBI" id="CHEBI:48828"/>
    </ligand>
</feature>
<dbReference type="InterPro" id="IPR010388">
    <property type="entry name" value="Anaerobic_Co-chelatase"/>
</dbReference>
<keyword evidence="2" id="KW-0479">Metal-binding</keyword>
<reference evidence="4" key="2">
    <citation type="submission" date="2021-04" db="EMBL/GenBank/DDBJ databases">
        <authorList>
            <person name="Gilroy R."/>
        </authorList>
    </citation>
    <scope>NUCLEOTIDE SEQUENCE</scope>
    <source>
        <strain evidence="4">ChiGjej6B6-14162</strain>
    </source>
</reference>
<feature type="binding site" evidence="2">
    <location>
        <position position="214"/>
    </location>
    <ligand>
        <name>Co(2+)</name>
        <dbReference type="ChEBI" id="CHEBI:48828"/>
    </ligand>
</feature>
<dbReference type="Pfam" id="PF06180">
    <property type="entry name" value="CbiK"/>
    <property type="match status" value="1"/>
</dbReference>
<sequence length="311" mass="34885">MKLKNLFIVCAMVASCLTSPTWAHSEGNYVHSDFFETMKTGDKAALLMVHFGTTHDDTRALTIEVINEKARTLFPTLEFREAYTSRIVMNRLAKRGIDKKNPIEALAQLKADGYTHVLIQSTNIIDGIEMESLRKDINQMKDLFKEIRLGAPLLYAPEDYEQVIEILTKKGGKKGEMTLLVGHGTYTPATAQYAMLDYMLQAEGHTDFAVTTVEGYPALDDAINRIEGRKGVKKIQLLPFMFVAGDHAKNDIAGDIRQALEAKGYEVSVLLEGLGQNPEIQDIFIDHARFMTKHRLVDITDKKKAYAADKE</sequence>
<keyword evidence="2" id="KW-0170">Cobalt</keyword>
<dbReference type="EMBL" id="DXEL01000034">
    <property type="protein sequence ID" value="HIX74271.1"/>
    <property type="molecule type" value="Genomic_DNA"/>
</dbReference>
<feature type="active site" description="Proton acceptor" evidence="1">
    <location>
        <position position="183"/>
    </location>
</feature>
<dbReference type="CDD" id="cd03412">
    <property type="entry name" value="CbiK_N"/>
    <property type="match status" value="1"/>
</dbReference>
<dbReference type="GO" id="GO:0046872">
    <property type="term" value="F:metal ion binding"/>
    <property type="evidence" value="ECO:0007669"/>
    <property type="project" value="UniProtKB-KW"/>
</dbReference>
<dbReference type="Proteomes" id="UP000886740">
    <property type="component" value="Unassembled WGS sequence"/>
</dbReference>
<dbReference type="GO" id="GO:0019251">
    <property type="term" value="P:anaerobic cobalamin biosynthetic process"/>
    <property type="evidence" value="ECO:0007669"/>
    <property type="project" value="InterPro"/>
</dbReference>
<keyword evidence="3" id="KW-0732">Signal</keyword>
<accession>A0A9D1X819</accession>
<name>A0A9D1X819_9BACT</name>
<comment type="caution">
    <text evidence="4">The sequence shown here is derived from an EMBL/GenBank/DDBJ whole genome shotgun (WGS) entry which is preliminary data.</text>
</comment>
<evidence type="ECO:0000313" key="4">
    <source>
        <dbReference type="EMBL" id="HIX74271.1"/>
    </source>
</evidence>
<evidence type="ECO:0000256" key="1">
    <source>
        <dbReference type="PIRSR" id="PIRSR033579-1"/>
    </source>
</evidence>
<dbReference type="CDD" id="cd03413">
    <property type="entry name" value="CbiK_C"/>
    <property type="match status" value="1"/>
</dbReference>
<dbReference type="Gene3D" id="3.40.50.1400">
    <property type="match status" value="2"/>
</dbReference>
<evidence type="ECO:0000256" key="3">
    <source>
        <dbReference type="SAM" id="SignalP"/>
    </source>
</evidence>
<reference evidence="4" key="1">
    <citation type="journal article" date="2021" name="PeerJ">
        <title>Extensive microbial diversity within the chicken gut microbiome revealed by metagenomics and culture.</title>
        <authorList>
            <person name="Gilroy R."/>
            <person name="Ravi A."/>
            <person name="Getino M."/>
            <person name="Pursley I."/>
            <person name="Horton D.L."/>
            <person name="Alikhan N.F."/>
            <person name="Baker D."/>
            <person name="Gharbi K."/>
            <person name="Hall N."/>
            <person name="Watson M."/>
            <person name="Adriaenssens E.M."/>
            <person name="Foster-Nyarko E."/>
            <person name="Jarju S."/>
            <person name="Secka A."/>
            <person name="Antonio M."/>
            <person name="Oren A."/>
            <person name="Chaudhuri R.R."/>
            <person name="La Ragione R."/>
            <person name="Hildebrand F."/>
            <person name="Pallen M.J."/>
        </authorList>
    </citation>
    <scope>NUCLEOTIDE SEQUENCE</scope>
    <source>
        <strain evidence="4">ChiGjej6B6-14162</strain>
    </source>
</reference>